<proteinExistence type="predicted"/>
<evidence type="ECO:0000313" key="1">
    <source>
        <dbReference type="EMBL" id="GFT11836.1"/>
    </source>
</evidence>
<name>A0A8X6TFP2_NEPPI</name>
<dbReference type="Proteomes" id="UP000887013">
    <property type="component" value="Unassembled WGS sequence"/>
</dbReference>
<organism evidence="1 2">
    <name type="scientific">Nephila pilipes</name>
    <name type="common">Giant wood spider</name>
    <name type="synonym">Nephila maculata</name>
    <dbReference type="NCBI Taxonomy" id="299642"/>
    <lineage>
        <taxon>Eukaryota</taxon>
        <taxon>Metazoa</taxon>
        <taxon>Ecdysozoa</taxon>
        <taxon>Arthropoda</taxon>
        <taxon>Chelicerata</taxon>
        <taxon>Arachnida</taxon>
        <taxon>Araneae</taxon>
        <taxon>Araneomorphae</taxon>
        <taxon>Entelegynae</taxon>
        <taxon>Araneoidea</taxon>
        <taxon>Nephilidae</taxon>
        <taxon>Nephila</taxon>
    </lineage>
</organism>
<protein>
    <submittedName>
        <fullName evidence="1">Uncharacterized protein</fullName>
    </submittedName>
</protein>
<evidence type="ECO:0000313" key="2">
    <source>
        <dbReference type="Proteomes" id="UP000887013"/>
    </source>
</evidence>
<gene>
    <name evidence="1" type="ORF">NPIL_187271</name>
</gene>
<accession>A0A8X6TFP2</accession>
<comment type="caution">
    <text evidence="1">The sequence shown here is derived from an EMBL/GenBank/DDBJ whole genome shotgun (WGS) entry which is preliminary data.</text>
</comment>
<keyword evidence="2" id="KW-1185">Reference proteome</keyword>
<reference evidence="1" key="1">
    <citation type="submission" date="2020-08" db="EMBL/GenBank/DDBJ databases">
        <title>Multicomponent nature underlies the extraordinary mechanical properties of spider dragline silk.</title>
        <authorList>
            <person name="Kono N."/>
            <person name="Nakamura H."/>
            <person name="Mori M."/>
            <person name="Yoshida Y."/>
            <person name="Ohtoshi R."/>
            <person name="Malay A.D."/>
            <person name="Moran D.A.P."/>
            <person name="Tomita M."/>
            <person name="Numata K."/>
            <person name="Arakawa K."/>
        </authorList>
    </citation>
    <scope>NUCLEOTIDE SEQUENCE</scope>
</reference>
<dbReference type="AlphaFoldDB" id="A0A8X6TFP2"/>
<sequence>MLPYKTEATATHKWRKKKEVNLFFLELKVSLKNSVYFSTGEVLTSFGETCSIGMLIGLRKQLNWTSNPDAWAGVNALNEMDLMRVIQDVIHLNQPQSISK</sequence>
<dbReference type="EMBL" id="BMAW01009047">
    <property type="protein sequence ID" value="GFT11836.1"/>
    <property type="molecule type" value="Genomic_DNA"/>
</dbReference>